<dbReference type="PANTHER" id="PTHR46601">
    <property type="entry name" value="ULP_PROTEASE DOMAIN-CONTAINING PROTEIN"/>
    <property type="match status" value="1"/>
</dbReference>
<dbReference type="OrthoDB" id="5984309at2759"/>
<dbReference type="Proteomes" id="UP000499080">
    <property type="component" value="Unassembled WGS sequence"/>
</dbReference>
<proteinExistence type="predicted"/>
<organism evidence="1 2">
    <name type="scientific">Araneus ventricosus</name>
    <name type="common">Orbweaver spider</name>
    <name type="synonym">Epeira ventricosa</name>
    <dbReference type="NCBI Taxonomy" id="182803"/>
    <lineage>
        <taxon>Eukaryota</taxon>
        <taxon>Metazoa</taxon>
        <taxon>Ecdysozoa</taxon>
        <taxon>Arthropoda</taxon>
        <taxon>Chelicerata</taxon>
        <taxon>Arachnida</taxon>
        <taxon>Araneae</taxon>
        <taxon>Araneomorphae</taxon>
        <taxon>Entelegynae</taxon>
        <taxon>Araneoidea</taxon>
        <taxon>Araneidae</taxon>
        <taxon>Araneus</taxon>
    </lineage>
</organism>
<evidence type="ECO:0000313" key="1">
    <source>
        <dbReference type="EMBL" id="GBN83280.1"/>
    </source>
</evidence>
<dbReference type="AlphaFoldDB" id="A0A4Y2S7S1"/>
<keyword evidence="2" id="KW-1185">Reference proteome</keyword>
<name>A0A4Y2S7S1_ARAVE</name>
<accession>A0A4Y2S7S1</accession>
<reference evidence="1 2" key="1">
    <citation type="journal article" date="2019" name="Sci. Rep.">
        <title>Orb-weaving spider Araneus ventricosus genome elucidates the spidroin gene catalogue.</title>
        <authorList>
            <person name="Kono N."/>
            <person name="Nakamura H."/>
            <person name="Ohtoshi R."/>
            <person name="Moran D.A.P."/>
            <person name="Shinohara A."/>
            <person name="Yoshida Y."/>
            <person name="Fujiwara M."/>
            <person name="Mori M."/>
            <person name="Tomita M."/>
            <person name="Arakawa K."/>
        </authorList>
    </citation>
    <scope>NUCLEOTIDE SEQUENCE [LARGE SCALE GENOMIC DNA]</scope>
</reference>
<evidence type="ECO:0000313" key="2">
    <source>
        <dbReference type="Proteomes" id="UP000499080"/>
    </source>
</evidence>
<sequence length="130" mass="14984">MQHDMYAIHTFNGILFHKLEKECPTLEEFNIFSAGPSCQFKQMYTPYNITFSSLKVNWHFLATSHDKWAVDGVRGTVKRVVCRGIMLEKWIPSRNDARSFAESANSICNGVEVIYCPKDDNKRDIAAFEE</sequence>
<gene>
    <name evidence="1" type="ORF">AVEN_156297_1</name>
</gene>
<protein>
    <submittedName>
        <fullName evidence="1">Uncharacterized protein</fullName>
    </submittedName>
</protein>
<dbReference type="PANTHER" id="PTHR46601:SF2">
    <property type="entry name" value="UBIQUITIN-LIKE PROTEASE FAMILY PROFILE DOMAIN-CONTAINING PROTEIN"/>
    <property type="match status" value="1"/>
</dbReference>
<comment type="caution">
    <text evidence="1">The sequence shown here is derived from an EMBL/GenBank/DDBJ whole genome shotgun (WGS) entry which is preliminary data.</text>
</comment>
<dbReference type="EMBL" id="BGPR01019901">
    <property type="protein sequence ID" value="GBN83280.1"/>
    <property type="molecule type" value="Genomic_DNA"/>
</dbReference>